<sequence length="204" mass="23259">MKIKFVSDSFLMFQYRCCKCIDGKKAGKELTEKPKFILSVLLLWNFGLLIVDRNGVSQCPYGNRPSWFSAILAYDILIGKVLKSKGSEWGTSLAVQWLRLRLPMQGSRYSFPVQWFFIWINATLYCTIISEPTASSLFPTLPFQEGPLPCVLGPKLLGFVQCFGQSAVHHRYGSMPSYFFFSLAVLHGLWDLSSPTRDRIRPLQ</sequence>
<evidence type="ECO:0000313" key="1">
    <source>
        <dbReference type="EMBL" id="KAJ8798335.1"/>
    </source>
</evidence>
<protein>
    <submittedName>
        <fullName evidence="1">Uncharacterized protein</fullName>
    </submittedName>
</protein>
<dbReference type="AlphaFoldDB" id="A0AB34I5V9"/>
<proteinExistence type="predicted"/>
<reference evidence="1 2" key="1">
    <citation type="submission" date="2022-11" db="EMBL/GenBank/DDBJ databases">
        <title>Whole genome sequence of Eschrichtius robustus ER-17-0199.</title>
        <authorList>
            <person name="Bruniche-Olsen A."/>
            <person name="Black A.N."/>
            <person name="Fields C.J."/>
            <person name="Walden K."/>
            <person name="Dewoody J.A."/>
        </authorList>
    </citation>
    <scope>NUCLEOTIDE SEQUENCE [LARGE SCALE GENOMIC DNA]</scope>
    <source>
        <strain evidence="1">ER-17-0199</strain>
        <tissue evidence="1">Blubber</tissue>
    </source>
</reference>
<accession>A0AB34I5V9</accession>
<keyword evidence="2" id="KW-1185">Reference proteome</keyword>
<dbReference type="EMBL" id="JAIQCJ010000074">
    <property type="protein sequence ID" value="KAJ8798335.1"/>
    <property type="molecule type" value="Genomic_DNA"/>
</dbReference>
<name>A0AB34I5V9_ESCRO</name>
<comment type="caution">
    <text evidence="1">The sequence shown here is derived from an EMBL/GenBank/DDBJ whole genome shotgun (WGS) entry which is preliminary data.</text>
</comment>
<evidence type="ECO:0000313" key="2">
    <source>
        <dbReference type="Proteomes" id="UP001159641"/>
    </source>
</evidence>
<gene>
    <name evidence="1" type="ORF">J1605_001460</name>
</gene>
<dbReference type="Proteomes" id="UP001159641">
    <property type="component" value="Unassembled WGS sequence"/>
</dbReference>
<organism evidence="1 2">
    <name type="scientific">Eschrichtius robustus</name>
    <name type="common">California gray whale</name>
    <name type="synonym">Eschrichtius gibbosus</name>
    <dbReference type="NCBI Taxonomy" id="9764"/>
    <lineage>
        <taxon>Eukaryota</taxon>
        <taxon>Metazoa</taxon>
        <taxon>Chordata</taxon>
        <taxon>Craniata</taxon>
        <taxon>Vertebrata</taxon>
        <taxon>Euteleostomi</taxon>
        <taxon>Mammalia</taxon>
        <taxon>Eutheria</taxon>
        <taxon>Laurasiatheria</taxon>
        <taxon>Artiodactyla</taxon>
        <taxon>Whippomorpha</taxon>
        <taxon>Cetacea</taxon>
        <taxon>Mysticeti</taxon>
        <taxon>Eschrichtiidae</taxon>
        <taxon>Eschrichtius</taxon>
    </lineage>
</organism>